<dbReference type="InterPro" id="IPR005218">
    <property type="entry name" value="Diacylglycerol/lipid_kinase"/>
</dbReference>
<dbReference type="InterPro" id="IPR001206">
    <property type="entry name" value="Diacylglycerol_kinase_cat_dom"/>
</dbReference>
<keyword evidence="12" id="KW-1208">Phospholipid metabolism</keyword>
<keyword evidence="3" id="KW-0444">Lipid biosynthesis</keyword>
<dbReference type="GO" id="GO:0004143">
    <property type="term" value="F:ATP-dependent diacylglycerol kinase activity"/>
    <property type="evidence" value="ECO:0007669"/>
    <property type="project" value="TreeGrafter"/>
</dbReference>
<comment type="similarity">
    <text evidence="2">Belongs to the diacylglycerol/lipid kinase family.</text>
</comment>
<dbReference type="GO" id="GO:0008654">
    <property type="term" value="P:phospholipid biosynthetic process"/>
    <property type="evidence" value="ECO:0007669"/>
    <property type="project" value="UniProtKB-KW"/>
</dbReference>
<dbReference type="EMBL" id="CP035282">
    <property type="protein sequence ID" value="QAT62298.1"/>
    <property type="molecule type" value="Genomic_DNA"/>
</dbReference>
<dbReference type="SUPFAM" id="SSF111331">
    <property type="entry name" value="NAD kinase/diacylglycerol kinase-like"/>
    <property type="match status" value="1"/>
</dbReference>
<keyword evidence="5" id="KW-0479">Metal-binding</keyword>
<dbReference type="GO" id="GO:0005524">
    <property type="term" value="F:ATP binding"/>
    <property type="evidence" value="ECO:0007669"/>
    <property type="project" value="UniProtKB-KW"/>
</dbReference>
<dbReference type="InterPro" id="IPR016064">
    <property type="entry name" value="NAD/diacylglycerol_kinase_sf"/>
</dbReference>
<dbReference type="Gene3D" id="2.60.200.40">
    <property type="match status" value="1"/>
</dbReference>
<evidence type="ECO:0000313" key="14">
    <source>
        <dbReference type="EMBL" id="QAT62298.1"/>
    </source>
</evidence>
<dbReference type="Pfam" id="PF19279">
    <property type="entry name" value="YegS_C"/>
    <property type="match status" value="1"/>
</dbReference>
<evidence type="ECO:0000256" key="1">
    <source>
        <dbReference type="ARBA" id="ARBA00001946"/>
    </source>
</evidence>
<dbReference type="NCBIfam" id="TIGR00147">
    <property type="entry name" value="YegS/Rv2252/BmrU family lipid kinase"/>
    <property type="match status" value="1"/>
</dbReference>
<sequence>MKKVKIIFNPSSGRQLINRKLDHICKFLIDNGYIVGKFVTEEKGDATKETIKSCKEDWDIIVVCGGDGTVNEVAKGIVLGKKKIPVAILAAGTVNDFANHMGLPKSGWDFFEMIRKGKTIDVDLGRVNDEYFMNVAASGLLTNVGYQVQSETKAVLGRMAYYLEGLKEIPRQKFEPIKVKFESEEYNGAEDILLFMISNSSSIGGFKRLAPKAEVCDGYLDCIIIQKSDIQDLVSIFINIFSGDHINHPNVRYFKTKKISVFTEEGIPIDIDGEYGGKLPATFEVLPNSFRIFIK</sequence>
<dbReference type="OrthoDB" id="142078at2"/>
<keyword evidence="4" id="KW-0808">Transferase</keyword>
<dbReference type="InterPro" id="IPR045540">
    <property type="entry name" value="YegS/DAGK_C"/>
</dbReference>
<dbReference type="InterPro" id="IPR017438">
    <property type="entry name" value="ATP-NAD_kinase_N"/>
</dbReference>
<keyword evidence="6" id="KW-0547">Nucleotide-binding</keyword>
<protein>
    <submittedName>
        <fullName evidence="14">YegS/Rv2252/BmrU family lipid kinase</fullName>
    </submittedName>
</protein>
<evidence type="ECO:0000256" key="8">
    <source>
        <dbReference type="ARBA" id="ARBA00022840"/>
    </source>
</evidence>
<dbReference type="PANTHER" id="PTHR12358:SF106">
    <property type="entry name" value="LIPID KINASE YEGS"/>
    <property type="match status" value="1"/>
</dbReference>
<evidence type="ECO:0000256" key="9">
    <source>
        <dbReference type="ARBA" id="ARBA00022842"/>
    </source>
</evidence>
<dbReference type="Proteomes" id="UP000287969">
    <property type="component" value="Chromosome"/>
</dbReference>
<evidence type="ECO:0000256" key="2">
    <source>
        <dbReference type="ARBA" id="ARBA00005983"/>
    </source>
</evidence>
<proteinExistence type="inferred from homology"/>
<dbReference type="RefSeq" id="WP_071141362.1">
    <property type="nucleotide sequence ID" value="NZ_CP035282.1"/>
</dbReference>
<keyword evidence="8" id="KW-0067">ATP-binding</keyword>
<dbReference type="PANTHER" id="PTHR12358">
    <property type="entry name" value="SPHINGOSINE KINASE"/>
    <property type="match status" value="1"/>
</dbReference>
<feature type="domain" description="DAGKc" evidence="13">
    <location>
        <begin position="1"/>
        <end position="131"/>
    </location>
</feature>
<evidence type="ECO:0000256" key="12">
    <source>
        <dbReference type="ARBA" id="ARBA00023264"/>
    </source>
</evidence>
<evidence type="ECO:0000259" key="13">
    <source>
        <dbReference type="PROSITE" id="PS50146"/>
    </source>
</evidence>
<evidence type="ECO:0000256" key="5">
    <source>
        <dbReference type="ARBA" id="ARBA00022723"/>
    </source>
</evidence>
<keyword evidence="11" id="KW-0594">Phospholipid biosynthesis</keyword>
<keyword evidence="10" id="KW-0443">Lipid metabolism</keyword>
<dbReference type="InterPro" id="IPR050187">
    <property type="entry name" value="Lipid_Phosphate_FormReg"/>
</dbReference>
<evidence type="ECO:0000313" key="15">
    <source>
        <dbReference type="Proteomes" id="UP000287969"/>
    </source>
</evidence>
<dbReference type="Pfam" id="PF00781">
    <property type="entry name" value="DAGK_cat"/>
    <property type="match status" value="1"/>
</dbReference>
<gene>
    <name evidence="14" type="ORF">EQM13_12370</name>
</gene>
<dbReference type="GO" id="GO:0046872">
    <property type="term" value="F:metal ion binding"/>
    <property type="evidence" value="ECO:0007669"/>
    <property type="project" value="UniProtKB-KW"/>
</dbReference>
<reference evidence="15" key="1">
    <citation type="submission" date="2019-01" db="EMBL/GenBank/DDBJ databases">
        <title>Draft genomes of a novel of Sporanaerobacter strains.</title>
        <authorList>
            <person name="Ma S."/>
        </authorList>
    </citation>
    <scope>NUCLEOTIDE SEQUENCE [LARGE SCALE GENOMIC DNA]</scope>
    <source>
        <strain evidence="15">NJN-17</strain>
    </source>
</reference>
<dbReference type="GO" id="GO:0005886">
    <property type="term" value="C:plasma membrane"/>
    <property type="evidence" value="ECO:0007669"/>
    <property type="project" value="TreeGrafter"/>
</dbReference>
<comment type="cofactor">
    <cofactor evidence="1">
        <name>Mg(2+)</name>
        <dbReference type="ChEBI" id="CHEBI:18420"/>
    </cofactor>
</comment>
<evidence type="ECO:0000256" key="10">
    <source>
        <dbReference type="ARBA" id="ARBA00023098"/>
    </source>
</evidence>
<evidence type="ECO:0000256" key="7">
    <source>
        <dbReference type="ARBA" id="ARBA00022777"/>
    </source>
</evidence>
<evidence type="ECO:0000256" key="6">
    <source>
        <dbReference type="ARBA" id="ARBA00022741"/>
    </source>
</evidence>
<evidence type="ECO:0000256" key="3">
    <source>
        <dbReference type="ARBA" id="ARBA00022516"/>
    </source>
</evidence>
<dbReference type="AlphaFoldDB" id="A0A410QEP2"/>
<dbReference type="PROSITE" id="PS50146">
    <property type="entry name" value="DAGK"/>
    <property type="match status" value="1"/>
</dbReference>
<name>A0A410QEP2_9FIRM</name>
<evidence type="ECO:0000256" key="11">
    <source>
        <dbReference type="ARBA" id="ARBA00023209"/>
    </source>
</evidence>
<dbReference type="SMART" id="SM00046">
    <property type="entry name" value="DAGKc"/>
    <property type="match status" value="1"/>
</dbReference>
<keyword evidence="15" id="KW-1185">Reference proteome</keyword>
<dbReference type="Gene3D" id="3.40.50.10330">
    <property type="entry name" value="Probable inorganic polyphosphate/atp-NAD kinase, domain 1"/>
    <property type="match status" value="1"/>
</dbReference>
<accession>A0A410QEP2</accession>
<organism evidence="14 15">
    <name type="scientific">Acidilutibacter cellobiosedens</name>
    <dbReference type="NCBI Taxonomy" id="2507161"/>
    <lineage>
        <taxon>Bacteria</taxon>
        <taxon>Bacillati</taxon>
        <taxon>Bacillota</taxon>
        <taxon>Tissierellia</taxon>
        <taxon>Tissierellales</taxon>
        <taxon>Acidilutibacteraceae</taxon>
        <taxon>Acidilutibacter</taxon>
    </lineage>
</organism>
<dbReference type="KEGG" id="spoa:EQM13_12370"/>
<keyword evidence="7 14" id="KW-0418">Kinase</keyword>
<evidence type="ECO:0000256" key="4">
    <source>
        <dbReference type="ARBA" id="ARBA00022679"/>
    </source>
</evidence>
<keyword evidence="9" id="KW-0460">Magnesium</keyword>